<protein>
    <submittedName>
        <fullName evidence="2">Uncharacterized protein</fullName>
    </submittedName>
</protein>
<gene>
    <name evidence="2" type="ORF">NBRC111894_2025</name>
</gene>
<dbReference type="Proteomes" id="UP000319716">
    <property type="component" value="Unassembled WGS sequence"/>
</dbReference>
<evidence type="ECO:0000313" key="3">
    <source>
        <dbReference type="Proteomes" id="UP000319716"/>
    </source>
</evidence>
<dbReference type="AlphaFoldDB" id="A0A4Y1ZC08"/>
<organism evidence="2 3">
    <name type="scientific">Sporolactobacillus inulinus</name>
    <dbReference type="NCBI Taxonomy" id="2078"/>
    <lineage>
        <taxon>Bacteria</taxon>
        <taxon>Bacillati</taxon>
        <taxon>Bacillota</taxon>
        <taxon>Bacilli</taxon>
        <taxon>Bacillales</taxon>
        <taxon>Sporolactobacillaceae</taxon>
        <taxon>Sporolactobacillus</taxon>
    </lineage>
</organism>
<name>A0A4Y1ZC08_9BACL</name>
<evidence type="ECO:0000256" key="1">
    <source>
        <dbReference type="SAM" id="MobiDB-lite"/>
    </source>
</evidence>
<accession>A0A4Y1ZC08</accession>
<feature type="region of interest" description="Disordered" evidence="1">
    <location>
        <begin position="1"/>
        <end position="23"/>
    </location>
</feature>
<dbReference type="EMBL" id="BEXB01000014">
    <property type="protein sequence ID" value="GAY76471.1"/>
    <property type="molecule type" value="Genomic_DNA"/>
</dbReference>
<evidence type="ECO:0000313" key="2">
    <source>
        <dbReference type="EMBL" id="GAY76471.1"/>
    </source>
</evidence>
<comment type="caution">
    <text evidence="2">The sequence shown here is derived from an EMBL/GenBank/DDBJ whole genome shotgun (WGS) entry which is preliminary data.</text>
</comment>
<sequence>MTKRRQTIKISNGRSGAGACKPAPRAYINKRGAVPDLDRALTL</sequence>
<reference evidence="2 3" key="1">
    <citation type="submission" date="2017-11" db="EMBL/GenBank/DDBJ databases">
        <title>Draft Genome Sequence of Sporolactobacillus inulinus NBRC 111894 Isolated from Koso, a Japanese Sugar-Vegetable Fermented Beverage.</title>
        <authorList>
            <person name="Chiou T.Y."/>
            <person name="Oshima K."/>
            <person name="Suda W."/>
            <person name="Hattori M."/>
            <person name="Takahashi T."/>
        </authorList>
    </citation>
    <scope>NUCLEOTIDE SEQUENCE [LARGE SCALE GENOMIC DNA]</scope>
    <source>
        <strain evidence="2 3">NBRC111894</strain>
    </source>
</reference>
<proteinExistence type="predicted"/>